<proteinExistence type="predicted"/>
<keyword evidence="3" id="KW-1185">Reference proteome</keyword>
<dbReference type="InParanoid" id="B0E538"/>
<reference evidence="2 3" key="1">
    <citation type="journal article" date="2008" name="Nature">
        <title>The genome of Laccaria bicolor provides insights into mycorrhizal symbiosis.</title>
        <authorList>
            <person name="Martin F."/>
            <person name="Aerts A."/>
            <person name="Ahren D."/>
            <person name="Brun A."/>
            <person name="Danchin E.G.J."/>
            <person name="Duchaussoy F."/>
            <person name="Gibon J."/>
            <person name="Kohler A."/>
            <person name="Lindquist E."/>
            <person name="Pereda V."/>
            <person name="Salamov A."/>
            <person name="Shapiro H.J."/>
            <person name="Wuyts J."/>
            <person name="Blaudez D."/>
            <person name="Buee M."/>
            <person name="Brokstein P."/>
            <person name="Canbaeck B."/>
            <person name="Cohen D."/>
            <person name="Courty P.E."/>
            <person name="Coutinho P.M."/>
            <person name="Delaruelle C."/>
            <person name="Detter J.C."/>
            <person name="Deveau A."/>
            <person name="DiFazio S."/>
            <person name="Duplessis S."/>
            <person name="Fraissinet-Tachet L."/>
            <person name="Lucic E."/>
            <person name="Frey-Klett P."/>
            <person name="Fourrey C."/>
            <person name="Feussner I."/>
            <person name="Gay G."/>
            <person name="Grimwood J."/>
            <person name="Hoegger P.J."/>
            <person name="Jain P."/>
            <person name="Kilaru S."/>
            <person name="Labbe J."/>
            <person name="Lin Y.C."/>
            <person name="Legue V."/>
            <person name="Le Tacon F."/>
            <person name="Marmeisse R."/>
            <person name="Melayah D."/>
            <person name="Montanini B."/>
            <person name="Muratet M."/>
            <person name="Nehls U."/>
            <person name="Niculita-Hirzel H."/>
            <person name="Oudot-Le Secq M.P."/>
            <person name="Peter M."/>
            <person name="Quesneville H."/>
            <person name="Rajashekar B."/>
            <person name="Reich M."/>
            <person name="Rouhier N."/>
            <person name="Schmutz J."/>
            <person name="Yin T."/>
            <person name="Chalot M."/>
            <person name="Henrissat B."/>
            <person name="Kuees U."/>
            <person name="Lucas S."/>
            <person name="Van de Peer Y."/>
            <person name="Podila G.K."/>
            <person name="Polle A."/>
            <person name="Pukkila P.J."/>
            <person name="Richardson P.M."/>
            <person name="Rouze P."/>
            <person name="Sanders I.R."/>
            <person name="Stajich J.E."/>
            <person name="Tunlid A."/>
            <person name="Tuskan G."/>
            <person name="Grigoriev I.V."/>
        </authorList>
    </citation>
    <scope>NUCLEOTIDE SEQUENCE [LARGE SCALE GENOMIC DNA]</scope>
    <source>
        <strain evidence="3">S238N-H82 / ATCC MYA-4686</strain>
    </source>
</reference>
<dbReference type="GeneID" id="6086962"/>
<feature type="region of interest" description="Disordered" evidence="1">
    <location>
        <begin position="1"/>
        <end position="59"/>
    </location>
</feature>
<accession>B0E538</accession>
<dbReference type="RefSeq" id="XP_001891306.1">
    <property type="nucleotide sequence ID" value="XM_001891271.1"/>
</dbReference>
<protein>
    <submittedName>
        <fullName evidence="2">Predicted protein</fullName>
    </submittedName>
</protein>
<dbReference type="Proteomes" id="UP000001194">
    <property type="component" value="Unassembled WGS sequence"/>
</dbReference>
<gene>
    <name evidence="2" type="ORF">LACBIDRAFT_336325</name>
</gene>
<dbReference type="KEGG" id="lbc:LACBIDRAFT_336325"/>
<name>B0E538_LACBS</name>
<evidence type="ECO:0000313" key="3">
    <source>
        <dbReference type="Proteomes" id="UP000001194"/>
    </source>
</evidence>
<dbReference type="EMBL" id="DS547654">
    <property type="protein sequence ID" value="EDQ98043.1"/>
    <property type="molecule type" value="Genomic_DNA"/>
</dbReference>
<dbReference type="HOGENOM" id="CLU_2184439_0_0_1"/>
<dbReference type="AlphaFoldDB" id="B0E538"/>
<evidence type="ECO:0000256" key="1">
    <source>
        <dbReference type="SAM" id="MobiDB-lite"/>
    </source>
</evidence>
<sequence length="109" mass="12225">MSVISPNIDPVVDVTPSHSYDPVQSPQAMMSTACDPAPNASLGDDKASPKDAVQQTQEERERILQWARDIVKKYPYQPRKVRQEAARAKSSNEFLHNLQEDITASIEFL</sequence>
<dbReference type="OrthoDB" id="3085629at2759"/>
<organism evidence="3">
    <name type="scientific">Laccaria bicolor (strain S238N-H82 / ATCC MYA-4686)</name>
    <name type="common">Bicoloured deceiver</name>
    <name type="synonym">Laccaria laccata var. bicolor</name>
    <dbReference type="NCBI Taxonomy" id="486041"/>
    <lineage>
        <taxon>Eukaryota</taxon>
        <taxon>Fungi</taxon>
        <taxon>Dikarya</taxon>
        <taxon>Basidiomycota</taxon>
        <taxon>Agaricomycotina</taxon>
        <taxon>Agaricomycetes</taxon>
        <taxon>Agaricomycetidae</taxon>
        <taxon>Agaricales</taxon>
        <taxon>Agaricineae</taxon>
        <taxon>Hydnangiaceae</taxon>
        <taxon>Laccaria</taxon>
    </lineage>
</organism>
<evidence type="ECO:0000313" key="2">
    <source>
        <dbReference type="EMBL" id="EDQ98043.1"/>
    </source>
</evidence>
<feature type="compositionally biased region" description="Polar residues" evidence="1">
    <location>
        <begin position="16"/>
        <end position="30"/>
    </location>
</feature>